<evidence type="ECO:0000313" key="3">
    <source>
        <dbReference type="Proteomes" id="UP001151582"/>
    </source>
</evidence>
<dbReference type="OrthoDB" id="5555862at2759"/>
<comment type="caution">
    <text evidence="2">The sequence shown here is derived from an EMBL/GenBank/DDBJ whole genome shotgun (WGS) entry which is preliminary data.</text>
</comment>
<proteinExistence type="predicted"/>
<evidence type="ECO:0000256" key="1">
    <source>
        <dbReference type="SAM" id="MobiDB-lite"/>
    </source>
</evidence>
<reference evidence="2" key="1">
    <citation type="submission" date="2022-07" db="EMBL/GenBank/DDBJ databases">
        <title>Phylogenomic reconstructions and comparative analyses of Kickxellomycotina fungi.</title>
        <authorList>
            <person name="Reynolds N.K."/>
            <person name="Stajich J.E."/>
            <person name="Barry K."/>
            <person name="Grigoriev I.V."/>
            <person name="Crous P."/>
            <person name="Smith M.E."/>
        </authorList>
    </citation>
    <scope>NUCLEOTIDE SEQUENCE</scope>
    <source>
        <strain evidence="2">RSA 567</strain>
    </source>
</reference>
<sequence>MAQVPSVENMLPPIYNHHDSTLLDGYAPSRDDLTRAPNSLVPARADVTLPSFNELFSQYLREPLLSQSPSPSPPSSPTLSSPDTAMAYESPSADLPMPSSTDMDIDGPCPYPAAPVKPSELPLTEASFVSSTEFLHNLGWTATQAIDYALMTDEGFRHELLSKLTVRAAVWRQSLWQTILELSPVVLGKVQAQLRQQMTAAVARLDVPVRPDQTFHDAMRHSIRRLIVASTA</sequence>
<evidence type="ECO:0000313" key="2">
    <source>
        <dbReference type="EMBL" id="KAJ1982541.1"/>
    </source>
</evidence>
<name>A0A9W8B9I5_9FUNG</name>
<organism evidence="2 3">
    <name type="scientific">Dimargaris verticillata</name>
    <dbReference type="NCBI Taxonomy" id="2761393"/>
    <lineage>
        <taxon>Eukaryota</taxon>
        <taxon>Fungi</taxon>
        <taxon>Fungi incertae sedis</taxon>
        <taxon>Zoopagomycota</taxon>
        <taxon>Kickxellomycotina</taxon>
        <taxon>Dimargaritomycetes</taxon>
        <taxon>Dimargaritales</taxon>
        <taxon>Dimargaritaceae</taxon>
        <taxon>Dimargaris</taxon>
    </lineage>
</organism>
<feature type="region of interest" description="Disordered" evidence="1">
    <location>
        <begin position="64"/>
        <end position="105"/>
    </location>
</feature>
<gene>
    <name evidence="2" type="ORF">H4R34_001678</name>
</gene>
<keyword evidence="3" id="KW-1185">Reference proteome</keyword>
<feature type="region of interest" description="Disordered" evidence="1">
    <location>
        <begin position="1"/>
        <end position="30"/>
    </location>
</feature>
<dbReference type="Proteomes" id="UP001151582">
    <property type="component" value="Unassembled WGS sequence"/>
</dbReference>
<dbReference type="EMBL" id="JANBQB010000087">
    <property type="protein sequence ID" value="KAJ1982541.1"/>
    <property type="molecule type" value="Genomic_DNA"/>
</dbReference>
<dbReference type="AlphaFoldDB" id="A0A9W8B9I5"/>
<protein>
    <submittedName>
        <fullName evidence="2">Uncharacterized protein</fullName>
    </submittedName>
</protein>
<accession>A0A9W8B9I5</accession>